<evidence type="ECO:0000313" key="1">
    <source>
        <dbReference type="EMBL" id="MFG6457647.1"/>
    </source>
</evidence>
<proteinExistence type="predicted"/>
<keyword evidence="2" id="KW-1185">Reference proteome</keyword>
<evidence type="ECO:0000313" key="2">
    <source>
        <dbReference type="Proteomes" id="UP001606305"/>
    </source>
</evidence>
<reference evidence="1 2" key="1">
    <citation type="submission" date="2024-09" db="EMBL/GenBank/DDBJ databases">
        <title>Novel species of the genus Pelomonas and Roseateles isolated from streams.</title>
        <authorList>
            <person name="Lu H."/>
        </authorList>
    </citation>
    <scope>NUCLEOTIDE SEQUENCE [LARGE SCALE GENOMIC DNA]</scope>
    <source>
        <strain evidence="1 2">BYS96W</strain>
    </source>
</reference>
<protein>
    <submittedName>
        <fullName evidence="1">Substrate-binding periplasmic protein</fullName>
    </submittedName>
</protein>
<dbReference type="Proteomes" id="UP001606305">
    <property type="component" value="Unassembled WGS sequence"/>
</dbReference>
<gene>
    <name evidence="1" type="ORF">ACG00X_12470</name>
</gene>
<dbReference type="Gene3D" id="3.40.190.10">
    <property type="entry name" value="Periplasmic binding protein-like II"/>
    <property type="match status" value="2"/>
</dbReference>
<name>A0ABW7G6V2_9BURK</name>
<organism evidence="1 2">
    <name type="scientific">Pelomonas nitida</name>
    <dbReference type="NCBI Taxonomy" id="3299027"/>
    <lineage>
        <taxon>Bacteria</taxon>
        <taxon>Pseudomonadati</taxon>
        <taxon>Pseudomonadota</taxon>
        <taxon>Betaproteobacteria</taxon>
        <taxon>Burkholderiales</taxon>
        <taxon>Sphaerotilaceae</taxon>
        <taxon>Roseateles</taxon>
    </lineage>
</organism>
<dbReference type="RefSeq" id="WP_394488506.1">
    <property type="nucleotide sequence ID" value="NZ_JBIGIA010000008.1"/>
</dbReference>
<dbReference type="SUPFAM" id="SSF53850">
    <property type="entry name" value="Periplasmic binding protein-like II"/>
    <property type="match status" value="1"/>
</dbReference>
<sequence>MNSQTAEAPLIADVIDIPPWGLRSADGRPAGVYADLMQMLAERSGCPLQLRLVPILRSIVDIGHNVSHLTMMLDRKDMNDAGLLLGTVTQLSVQVWLPLSSAVRRTEQLRGHTVAVLRGPTYHEGVQNDAAIAKWPVSSPRQQLEMLRSGRVDAALGVEQNFLVAARAMGLGADSFAPPLQLGAREVRLWLAPGRAGHRCHARLVQALQSLRQDGSIARRMADATADD</sequence>
<accession>A0ABW7G6V2</accession>
<comment type="caution">
    <text evidence="1">The sequence shown here is derived from an EMBL/GenBank/DDBJ whole genome shotgun (WGS) entry which is preliminary data.</text>
</comment>
<dbReference type="EMBL" id="JBIGIA010000008">
    <property type="protein sequence ID" value="MFG6457647.1"/>
    <property type="molecule type" value="Genomic_DNA"/>
</dbReference>